<keyword evidence="3" id="KW-0813">Transport</keyword>
<dbReference type="PANTHER" id="PTHR45663">
    <property type="entry name" value="GEO12009P1"/>
    <property type="match status" value="1"/>
</dbReference>
<name>A0A1S8N2B4_CLOSA</name>
<evidence type="ECO:0000256" key="8">
    <source>
        <dbReference type="PIRNR" id="PIRNR000077"/>
    </source>
</evidence>
<evidence type="ECO:0000256" key="1">
    <source>
        <dbReference type="ARBA" id="ARBA00008987"/>
    </source>
</evidence>
<dbReference type="GO" id="GO:0005829">
    <property type="term" value="C:cytosol"/>
    <property type="evidence" value="ECO:0007669"/>
    <property type="project" value="TreeGrafter"/>
</dbReference>
<dbReference type="PRINTS" id="PR00421">
    <property type="entry name" value="THIOREDOXIN"/>
</dbReference>
<dbReference type="PROSITE" id="PS00194">
    <property type="entry name" value="THIOREDOXIN_1"/>
    <property type="match status" value="1"/>
</dbReference>
<dbReference type="Pfam" id="PF00085">
    <property type="entry name" value="Thioredoxin"/>
    <property type="match status" value="1"/>
</dbReference>
<dbReference type="FunFam" id="3.40.30.10:FF:000001">
    <property type="entry name" value="Thioredoxin"/>
    <property type="match status" value="1"/>
</dbReference>
<evidence type="ECO:0000256" key="5">
    <source>
        <dbReference type="ARBA" id="ARBA00023157"/>
    </source>
</evidence>
<dbReference type="Proteomes" id="UP000191154">
    <property type="component" value="Unassembled WGS sequence"/>
</dbReference>
<gene>
    <name evidence="12" type="primary">trxA_1</name>
    <name evidence="12" type="ORF">CLOSAC_31740</name>
</gene>
<dbReference type="EMBL" id="LZYZ01000006">
    <property type="protein sequence ID" value="OOM10553.1"/>
    <property type="molecule type" value="Genomic_DNA"/>
</dbReference>
<keyword evidence="6 10" id="KW-0676">Redox-active center</keyword>
<dbReference type="SUPFAM" id="SSF52833">
    <property type="entry name" value="Thioredoxin-like"/>
    <property type="match status" value="1"/>
</dbReference>
<comment type="similarity">
    <text evidence="1 8">Belongs to the thioredoxin family.</text>
</comment>
<proteinExistence type="inferred from homology"/>
<dbReference type="InterPro" id="IPR017937">
    <property type="entry name" value="Thioredoxin_CS"/>
</dbReference>
<dbReference type="NCBIfam" id="TIGR01068">
    <property type="entry name" value="thioredoxin"/>
    <property type="match status" value="1"/>
</dbReference>
<organism evidence="12 13">
    <name type="scientific">Clostridium saccharobutylicum</name>
    <dbReference type="NCBI Taxonomy" id="169679"/>
    <lineage>
        <taxon>Bacteria</taxon>
        <taxon>Bacillati</taxon>
        <taxon>Bacillota</taxon>
        <taxon>Clostridia</taxon>
        <taxon>Eubacteriales</taxon>
        <taxon>Clostridiaceae</taxon>
        <taxon>Clostridium</taxon>
    </lineage>
</organism>
<reference evidence="12 13" key="1">
    <citation type="submission" date="2016-05" db="EMBL/GenBank/DDBJ databases">
        <title>Microbial solvent formation.</title>
        <authorList>
            <person name="Poehlein A."/>
            <person name="Montoya Solano J.D."/>
            <person name="Flitsch S."/>
            <person name="Krabben P."/>
            <person name="Duerre P."/>
            <person name="Daniel R."/>
        </authorList>
    </citation>
    <scope>NUCLEOTIDE SEQUENCE [LARGE SCALE GENOMIC DNA]</scope>
    <source>
        <strain evidence="12 13">L1-8</strain>
    </source>
</reference>
<dbReference type="GO" id="GO:0045454">
    <property type="term" value="P:cell redox homeostasis"/>
    <property type="evidence" value="ECO:0007669"/>
    <property type="project" value="TreeGrafter"/>
</dbReference>
<feature type="active site" description="Nucleophile" evidence="9">
    <location>
        <position position="30"/>
    </location>
</feature>
<evidence type="ECO:0000256" key="7">
    <source>
        <dbReference type="NCBIfam" id="TIGR01068"/>
    </source>
</evidence>
<dbReference type="Gene3D" id="3.40.30.10">
    <property type="entry name" value="Glutaredoxin"/>
    <property type="match status" value="1"/>
</dbReference>
<dbReference type="InterPro" id="IPR013766">
    <property type="entry name" value="Thioredoxin_domain"/>
</dbReference>
<dbReference type="PIRSF" id="PIRSF000077">
    <property type="entry name" value="Thioredoxin"/>
    <property type="match status" value="1"/>
</dbReference>
<dbReference type="PANTHER" id="PTHR45663:SF11">
    <property type="entry name" value="GEO12009P1"/>
    <property type="match status" value="1"/>
</dbReference>
<accession>A0A1S8N2B4</accession>
<feature type="site" description="Contributes to redox potential value" evidence="9">
    <location>
        <position position="31"/>
    </location>
</feature>
<feature type="disulfide bond" description="Redox-active" evidence="10">
    <location>
        <begin position="30"/>
        <end position="33"/>
    </location>
</feature>
<comment type="caution">
    <text evidence="12">The sequence shown here is derived from an EMBL/GenBank/DDBJ whole genome shotgun (WGS) entry which is preliminary data.</text>
</comment>
<feature type="domain" description="Thioredoxin" evidence="11">
    <location>
        <begin position="1"/>
        <end position="105"/>
    </location>
</feature>
<sequence>MDKVTNSNEFVEKVENSKGVVVVDFFATWCGPCKMLAPVLKGVSEKMGEKAKIFKVDIDKNEILANRYRISAVPTMIIFKDGVPVEQLTGFMPEQNIINKVNAHL</sequence>
<feature type="site" description="Contributes to redox potential value" evidence="9">
    <location>
        <position position="32"/>
    </location>
</feature>
<dbReference type="PROSITE" id="PS51352">
    <property type="entry name" value="THIOREDOXIN_2"/>
    <property type="match status" value="1"/>
</dbReference>
<evidence type="ECO:0000313" key="12">
    <source>
        <dbReference type="EMBL" id="OOM10553.1"/>
    </source>
</evidence>
<evidence type="ECO:0000256" key="9">
    <source>
        <dbReference type="PIRSR" id="PIRSR000077-1"/>
    </source>
</evidence>
<dbReference type="GO" id="GO:0015035">
    <property type="term" value="F:protein-disulfide reductase activity"/>
    <property type="evidence" value="ECO:0007669"/>
    <property type="project" value="UniProtKB-UniRule"/>
</dbReference>
<feature type="site" description="Deprotonates C-terminal active site Cys" evidence="9">
    <location>
        <position position="24"/>
    </location>
</feature>
<evidence type="ECO:0000259" key="11">
    <source>
        <dbReference type="PROSITE" id="PS51352"/>
    </source>
</evidence>
<evidence type="ECO:0000256" key="10">
    <source>
        <dbReference type="PIRSR" id="PIRSR000077-4"/>
    </source>
</evidence>
<keyword evidence="5 10" id="KW-1015">Disulfide bond</keyword>
<evidence type="ECO:0000313" key="13">
    <source>
        <dbReference type="Proteomes" id="UP000191154"/>
    </source>
</evidence>
<evidence type="ECO:0000256" key="4">
    <source>
        <dbReference type="ARBA" id="ARBA00022982"/>
    </source>
</evidence>
<dbReference type="InterPro" id="IPR036249">
    <property type="entry name" value="Thioredoxin-like_sf"/>
</dbReference>
<evidence type="ECO:0000256" key="3">
    <source>
        <dbReference type="ARBA" id="ARBA00022448"/>
    </source>
</evidence>
<dbReference type="InterPro" id="IPR005746">
    <property type="entry name" value="Thioredoxin"/>
</dbReference>
<protein>
    <recommendedName>
        <fullName evidence="2 7">Thioredoxin</fullName>
    </recommendedName>
</protein>
<feature type="active site" description="Nucleophile" evidence="9">
    <location>
        <position position="33"/>
    </location>
</feature>
<dbReference type="RefSeq" id="WP_077866245.1">
    <property type="nucleotide sequence ID" value="NZ_LZYZ01000006.1"/>
</dbReference>
<dbReference type="CDD" id="cd02947">
    <property type="entry name" value="TRX_family"/>
    <property type="match status" value="1"/>
</dbReference>
<keyword evidence="4" id="KW-0249">Electron transport</keyword>
<evidence type="ECO:0000256" key="6">
    <source>
        <dbReference type="ARBA" id="ARBA00023284"/>
    </source>
</evidence>
<dbReference type="AlphaFoldDB" id="A0A1S8N2B4"/>
<evidence type="ECO:0000256" key="2">
    <source>
        <dbReference type="ARBA" id="ARBA00020570"/>
    </source>
</evidence>